<dbReference type="PANTHER" id="PTHR30055">
    <property type="entry name" value="HTH-TYPE TRANSCRIPTIONAL REGULATOR RUTR"/>
    <property type="match status" value="1"/>
</dbReference>
<dbReference type="InterPro" id="IPR001647">
    <property type="entry name" value="HTH_TetR"/>
</dbReference>
<dbReference type="SUPFAM" id="SSF46689">
    <property type="entry name" value="Homeodomain-like"/>
    <property type="match status" value="1"/>
</dbReference>
<reference evidence="3" key="1">
    <citation type="submission" date="2020-05" db="EMBL/GenBank/DDBJ databases">
        <authorList>
            <person name="Chiriac C."/>
            <person name="Salcher M."/>
            <person name="Ghai R."/>
            <person name="Kavagutti S V."/>
        </authorList>
    </citation>
    <scope>NUCLEOTIDE SEQUENCE</scope>
</reference>
<dbReference type="Gene3D" id="1.10.357.10">
    <property type="entry name" value="Tetracycline Repressor, domain 2"/>
    <property type="match status" value="1"/>
</dbReference>
<dbReference type="AlphaFoldDB" id="A0A6J6G718"/>
<accession>A0A6J6G718</accession>
<sequence>MDSVAALLFAPMAIGGRSDQTRQTMIETAEKLFAERGFDGLSLREVALASGQRNHSAVQYHFGSKSGLIEAVFEARMAPIDARRREMLLELDGVGRSGDVMGLVDAMVRPLAEAVIIDPPGWWGRFLGQVYRTSPELMTTERPTMGALAEAGRRLFELLVDVPGELRGHRLRLALRSNVQMLADHEYALGKAPVDHTGTRSAIIIAEQVDLVFAMLTAPPSEALRDAIARS</sequence>
<keyword evidence="1" id="KW-0238">DNA-binding</keyword>
<gene>
    <name evidence="3" type="ORF">UFOPK1835_00008</name>
</gene>
<dbReference type="EMBL" id="CAEZUP010000001">
    <property type="protein sequence ID" value="CAB4595163.1"/>
    <property type="molecule type" value="Genomic_DNA"/>
</dbReference>
<protein>
    <submittedName>
        <fullName evidence="3">Unannotated protein</fullName>
    </submittedName>
</protein>
<organism evidence="3">
    <name type="scientific">freshwater metagenome</name>
    <dbReference type="NCBI Taxonomy" id="449393"/>
    <lineage>
        <taxon>unclassified sequences</taxon>
        <taxon>metagenomes</taxon>
        <taxon>ecological metagenomes</taxon>
    </lineage>
</organism>
<evidence type="ECO:0000256" key="1">
    <source>
        <dbReference type="ARBA" id="ARBA00023125"/>
    </source>
</evidence>
<name>A0A6J6G718_9ZZZZ</name>
<evidence type="ECO:0000259" key="2">
    <source>
        <dbReference type="Pfam" id="PF00440"/>
    </source>
</evidence>
<dbReference type="InterPro" id="IPR009057">
    <property type="entry name" value="Homeodomain-like_sf"/>
</dbReference>
<evidence type="ECO:0000313" key="3">
    <source>
        <dbReference type="EMBL" id="CAB4595163.1"/>
    </source>
</evidence>
<proteinExistence type="predicted"/>
<dbReference type="PANTHER" id="PTHR30055:SF235">
    <property type="entry name" value="TRANSCRIPTIONAL REGULATORY PROTEIN"/>
    <property type="match status" value="1"/>
</dbReference>
<dbReference type="GO" id="GO:0003700">
    <property type="term" value="F:DNA-binding transcription factor activity"/>
    <property type="evidence" value="ECO:0007669"/>
    <property type="project" value="TreeGrafter"/>
</dbReference>
<dbReference type="InterPro" id="IPR050109">
    <property type="entry name" value="HTH-type_TetR-like_transc_reg"/>
</dbReference>
<dbReference type="Pfam" id="PF00440">
    <property type="entry name" value="TetR_N"/>
    <property type="match status" value="1"/>
</dbReference>
<feature type="domain" description="HTH tetR-type" evidence="2">
    <location>
        <begin position="26"/>
        <end position="72"/>
    </location>
</feature>
<dbReference type="GO" id="GO:0000976">
    <property type="term" value="F:transcription cis-regulatory region binding"/>
    <property type="evidence" value="ECO:0007669"/>
    <property type="project" value="TreeGrafter"/>
</dbReference>